<dbReference type="PANTHER" id="PTHR33799:SF1">
    <property type="entry name" value="PTS SYSTEM MANNOSE-SPECIFIC EIIAB COMPONENT-RELATED"/>
    <property type="match status" value="1"/>
</dbReference>
<keyword evidence="3" id="KW-0762">Sugar transport</keyword>
<reference evidence="3 4" key="1">
    <citation type="submission" date="2017-10" db="EMBL/GenBank/DDBJ databases">
        <title>Two draft genome sequences of Pusillimonas sp. strains isolated from a nitrate- and radionuclide-contaminated groundwater in Russia.</title>
        <authorList>
            <person name="Grouzdev D.S."/>
            <person name="Tourova T.P."/>
            <person name="Goeva M.A."/>
            <person name="Babich T.L."/>
            <person name="Sokolova D.S."/>
            <person name="Abdullin R."/>
            <person name="Poltaraus A.B."/>
            <person name="Toshchakov S.V."/>
            <person name="Nazina T.N."/>
        </authorList>
    </citation>
    <scope>NUCLEOTIDE SEQUENCE [LARGE SCALE GENOMIC DNA]</scope>
    <source>
        <strain evidence="3 4">JR1/69-3-13</strain>
    </source>
</reference>
<organism evidence="3 4">
    <name type="scientific">Pollutimonas subterranea</name>
    <dbReference type="NCBI Taxonomy" id="2045210"/>
    <lineage>
        <taxon>Bacteria</taxon>
        <taxon>Pseudomonadati</taxon>
        <taxon>Pseudomonadota</taxon>
        <taxon>Betaproteobacteria</taxon>
        <taxon>Burkholderiales</taxon>
        <taxon>Alcaligenaceae</taxon>
        <taxon>Pollutimonas</taxon>
    </lineage>
</organism>
<sequence>MTRIVLVMHEPLGSGFAACAEHVLGQKPELTVFDVAPDAEPSELIPELTRHLLQDVDEATLVLCDIFGATPFNIAKQALKLASKQGLTAHLITGTNLCMVLKALTDQQDNPDKLSESVRLGALRGIVNADQTS</sequence>
<dbReference type="InterPro" id="IPR051471">
    <property type="entry name" value="Bacterial_PTS_sugar_comp"/>
</dbReference>
<evidence type="ECO:0000259" key="2">
    <source>
        <dbReference type="PROSITE" id="PS51096"/>
    </source>
</evidence>
<dbReference type="Gene3D" id="3.40.50.510">
    <property type="entry name" value="Phosphotransferase system, mannose-type IIA component"/>
    <property type="match status" value="1"/>
</dbReference>
<keyword evidence="4" id="KW-1185">Reference proteome</keyword>
<dbReference type="OrthoDB" id="8795346at2"/>
<keyword evidence="3" id="KW-0813">Transport</keyword>
<dbReference type="SUPFAM" id="SSF53062">
    <property type="entry name" value="PTS system fructose IIA component-like"/>
    <property type="match status" value="1"/>
</dbReference>
<keyword evidence="1" id="KW-0808">Transferase</keyword>
<accession>A0A2N4U3A8</accession>
<dbReference type="GO" id="GO:0016020">
    <property type="term" value="C:membrane"/>
    <property type="evidence" value="ECO:0007669"/>
    <property type="project" value="InterPro"/>
</dbReference>
<name>A0A2N4U3A8_9BURK</name>
<dbReference type="RefSeq" id="WP_102074383.1">
    <property type="nucleotide sequence ID" value="NZ_PDNW01000010.1"/>
</dbReference>
<proteinExistence type="predicted"/>
<dbReference type="Pfam" id="PF03610">
    <property type="entry name" value="EIIA-man"/>
    <property type="match status" value="1"/>
</dbReference>
<gene>
    <name evidence="3" type="ORF">CR159_12965</name>
</gene>
<evidence type="ECO:0000313" key="4">
    <source>
        <dbReference type="Proteomes" id="UP000234190"/>
    </source>
</evidence>
<dbReference type="PANTHER" id="PTHR33799">
    <property type="entry name" value="PTS PERMEASE-RELATED-RELATED"/>
    <property type="match status" value="1"/>
</dbReference>
<comment type="caution">
    <text evidence="3">The sequence shown here is derived from an EMBL/GenBank/DDBJ whole genome shotgun (WGS) entry which is preliminary data.</text>
</comment>
<evidence type="ECO:0000313" key="3">
    <source>
        <dbReference type="EMBL" id="PLC49508.1"/>
    </source>
</evidence>
<dbReference type="GO" id="GO:0009401">
    <property type="term" value="P:phosphoenolpyruvate-dependent sugar phosphotransferase system"/>
    <property type="evidence" value="ECO:0007669"/>
    <property type="project" value="InterPro"/>
</dbReference>
<feature type="domain" description="PTS EIIA type-4" evidence="2">
    <location>
        <begin position="1"/>
        <end position="126"/>
    </location>
</feature>
<protein>
    <submittedName>
        <fullName evidence="3">PTS sugar transporter subunit IIA</fullName>
    </submittedName>
</protein>
<dbReference type="InterPro" id="IPR004701">
    <property type="entry name" value="PTS_EIIA_man-typ"/>
</dbReference>
<dbReference type="Proteomes" id="UP000234190">
    <property type="component" value="Unassembled WGS sequence"/>
</dbReference>
<dbReference type="EMBL" id="PDNW01000010">
    <property type="protein sequence ID" value="PLC49508.1"/>
    <property type="molecule type" value="Genomic_DNA"/>
</dbReference>
<evidence type="ECO:0000256" key="1">
    <source>
        <dbReference type="ARBA" id="ARBA00022679"/>
    </source>
</evidence>
<dbReference type="AlphaFoldDB" id="A0A2N4U3A8"/>
<dbReference type="InterPro" id="IPR036662">
    <property type="entry name" value="PTS_EIIA_man-typ_sf"/>
</dbReference>
<dbReference type="PROSITE" id="PS51096">
    <property type="entry name" value="PTS_EIIA_TYPE_4"/>
    <property type="match status" value="1"/>
</dbReference>
<dbReference type="GO" id="GO:0016740">
    <property type="term" value="F:transferase activity"/>
    <property type="evidence" value="ECO:0007669"/>
    <property type="project" value="UniProtKB-KW"/>
</dbReference>